<protein>
    <submittedName>
        <fullName evidence="4">Chondroitin AC/alginate lyase</fullName>
    </submittedName>
</protein>
<dbReference type="STRING" id="670483.S7S0H2"/>
<dbReference type="GeneID" id="19305343"/>
<reference evidence="4 5" key="1">
    <citation type="journal article" date="2012" name="Science">
        <title>The Paleozoic origin of enzymatic lignin decomposition reconstructed from 31 fungal genomes.</title>
        <authorList>
            <person name="Floudas D."/>
            <person name="Binder M."/>
            <person name="Riley R."/>
            <person name="Barry K."/>
            <person name="Blanchette R.A."/>
            <person name="Henrissat B."/>
            <person name="Martinez A.T."/>
            <person name="Otillar R."/>
            <person name="Spatafora J.W."/>
            <person name="Yadav J.S."/>
            <person name="Aerts A."/>
            <person name="Benoit I."/>
            <person name="Boyd A."/>
            <person name="Carlson A."/>
            <person name="Copeland A."/>
            <person name="Coutinho P.M."/>
            <person name="de Vries R.P."/>
            <person name="Ferreira P."/>
            <person name="Findley K."/>
            <person name="Foster B."/>
            <person name="Gaskell J."/>
            <person name="Glotzer D."/>
            <person name="Gorecki P."/>
            <person name="Heitman J."/>
            <person name="Hesse C."/>
            <person name="Hori C."/>
            <person name="Igarashi K."/>
            <person name="Jurgens J.A."/>
            <person name="Kallen N."/>
            <person name="Kersten P."/>
            <person name="Kohler A."/>
            <person name="Kuees U."/>
            <person name="Kumar T.K.A."/>
            <person name="Kuo A."/>
            <person name="LaButti K."/>
            <person name="Larrondo L.F."/>
            <person name="Lindquist E."/>
            <person name="Ling A."/>
            <person name="Lombard V."/>
            <person name="Lucas S."/>
            <person name="Lundell T."/>
            <person name="Martin R."/>
            <person name="McLaughlin D.J."/>
            <person name="Morgenstern I."/>
            <person name="Morin E."/>
            <person name="Murat C."/>
            <person name="Nagy L.G."/>
            <person name="Nolan M."/>
            <person name="Ohm R.A."/>
            <person name="Patyshakuliyeva A."/>
            <person name="Rokas A."/>
            <person name="Ruiz-Duenas F.J."/>
            <person name="Sabat G."/>
            <person name="Salamov A."/>
            <person name="Samejima M."/>
            <person name="Schmutz J."/>
            <person name="Slot J.C."/>
            <person name="St John F."/>
            <person name="Stenlid J."/>
            <person name="Sun H."/>
            <person name="Sun S."/>
            <person name="Syed K."/>
            <person name="Tsang A."/>
            <person name="Wiebenga A."/>
            <person name="Young D."/>
            <person name="Pisabarro A."/>
            <person name="Eastwood D.C."/>
            <person name="Martin F."/>
            <person name="Cullen D."/>
            <person name="Grigoriev I.V."/>
            <person name="Hibbett D.S."/>
        </authorList>
    </citation>
    <scope>NUCLEOTIDE SEQUENCE [LARGE SCALE GENOMIC DNA]</scope>
    <source>
        <strain evidence="4 5">ATCC 11539</strain>
    </source>
</reference>
<dbReference type="InterPro" id="IPR008929">
    <property type="entry name" value="Chondroitin_lyas"/>
</dbReference>
<evidence type="ECO:0000259" key="3">
    <source>
        <dbReference type="Pfam" id="PF05426"/>
    </source>
</evidence>
<dbReference type="KEGG" id="gtr:GLOTRDRAFT_30560"/>
<dbReference type="eggNOG" id="ENOG502QSID">
    <property type="taxonomic scope" value="Eukaryota"/>
</dbReference>
<dbReference type="AlphaFoldDB" id="S7S0H2"/>
<dbReference type="Proteomes" id="UP000030669">
    <property type="component" value="Unassembled WGS sequence"/>
</dbReference>
<dbReference type="RefSeq" id="XP_007860205.1">
    <property type="nucleotide sequence ID" value="XM_007862014.1"/>
</dbReference>
<dbReference type="SUPFAM" id="SSF48230">
    <property type="entry name" value="Chondroitin AC/alginate lyase"/>
    <property type="match status" value="1"/>
</dbReference>
<dbReference type="GO" id="GO:0042597">
    <property type="term" value="C:periplasmic space"/>
    <property type="evidence" value="ECO:0007669"/>
    <property type="project" value="InterPro"/>
</dbReference>
<dbReference type="HOGENOM" id="CLU_031144_1_1_1"/>
<dbReference type="OMA" id="TFANMQI"/>
<name>S7S0H2_GLOTA</name>
<accession>S7S0H2</accession>
<feature type="domain" description="Alginate lyase" evidence="3">
    <location>
        <begin position="3"/>
        <end position="287"/>
    </location>
</feature>
<dbReference type="InterPro" id="IPR008397">
    <property type="entry name" value="Alginate_lyase_dom"/>
</dbReference>
<keyword evidence="2 4" id="KW-0456">Lyase</keyword>
<gene>
    <name evidence="4" type="ORF">GLOTRDRAFT_30560</name>
</gene>
<dbReference type="OrthoDB" id="63533at2759"/>
<evidence type="ECO:0000313" key="5">
    <source>
        <dbReference type="Proteomes" id="UP000030669"/>
    </source>
</evidence>
<dbReference type="EMBL" id="KB469296">
    <property type="protein sequence ID" value="EPQ60850.1"/>
    <property type="molecule type" value="Genomic_DNA"/>
</dbReference>
<dbReference type="GO" id="GO:0016829">
    <property type="term" value="F:lyase activity"/>
    <property type="evidence" value="ECO:0007669"/>
    <property type="project" value="UniProtKB-KW"/>
</dbReference>
<evidence type="ECO:0000256" key="2">
    <source>
        <dbReference type="ARBA" id="ARBA00023239"/>
    </source>
</evidence>
<evidence type="ECO:0000256" key="1">
    <source>
        <dbReference type="ARBA" id="ARBA00022729"/>
    </source>
</evidence>
<organism evidence="4 5">
    <name type="scientific">Gloeophyllum trabeum (strain ATCC 11539 / FP-39264 / Madison 617)</name>
    <name type="common">Brown rot fungus</name>
    <dbReference type="NCBI Taxonomy" id="670483"/>
    <lineage>
        <taxon>Eukaryota</taxon>
        <taxon>Fungi</taxon>
        <taxon>Dikarya</taxon>
        <taxon>Basidiomycota</taxon>
        <taxon>Agaricomycotina</taxon>
        <taxon>Agaricomycetes</taxon>
        <taxon>Gloeophyllales</taxon>
        <taxon>Gloeophyllaceae</taxon>
        <taxon>Gloeophyllum</taxon>
    </lineage>
</organism>
<dbReference type="Gene3D" id="1.50.10.100">
    <property type="entry name" value="Chondroitin AC/alginate lyase"/>
    <property type="match status" value="1"/>
</dbReference>
<keyword evidence="1" id="KW-0732">Signal</keyword>
<sequence length="400" mass="44256">MLPPNGNPHDYLSWAPYHWPDCNWCNAKQAREEYLRNAWTTCPYAVRDGKVNPDVLTLTGSKSMVHMSQSVLYNAISYVIQGGQSFSQQASSFLDTFFLEPATSINPNVNFGQLVRGPGPKGRIGTFTGILDLRGMVKVVNAIAMLMYAKSPHWTDQKHAAMRNWMGQYRSWLETSSLGKEVASKPNNHASFYISQLAVTNIYVGDLQRAQGVLQKYFNSTFSDQIAISGEQPFEAVRTRPFHYRCFNLEAMITNAKLGDELGMNFWKAKSKYGATIQTAVDYAMAQNPKDEDVTELAPHVAAVAAAYGDPSGKYAAFLRRIVPDYQGQPFWYYDQAQALPNSPGARSSNPSAGDSSGGSPVSFQCPAVFDLGEDVEIDDGVFVTCDQLRPFYELPPVGA</sequence>
<keyword evidence="5" id="KW-1185">Reference proteome</keyword>
<evidence type="ECO:0000313" key="4">
    <source>
        <dbReference type="EMBL" id="EPQ60850.1"/>
    </source>
</evidence>
<proteinExistence type="predicted"/>
<dbReference type="Pfam" id="PF05426">
    <property type="entry name" value="Alginate_lyase"/>
    <property type="match status" value="1"/>
</dbReference>